<dbReference type="InterPro" id="IPR031463">
    <property type="entry name" value="Mic12"/>
</dbReference>
<dbReference type="OrthoDB" id="3351225at2759"/>
<comment type="similarity">
    <text evidence="3 11">Belongs to the MICOS complex subunit Mic12 family.</text>
</comment>
<evidence type="ECO:0000256" key="4">
    <source>
        <dbReference type="ARBA" id="ARBA00018170"/>
    </source>
</evidence>
<dbReference type="Pfam" id="PF17050">
    <property type="entry name" value="AIM5"/>
    <property type="match status" value="1"/>
</dbReference>
<evidence type="ECO:0000256" key="7">
    <source>
        <dbReference type="ARBA" id="ARBA00023128"/>
    </source>
</evidence>
<evidence type="ECO:0000256" key="9">
    <source>
        <dbReference type="ARBA" id="ARBA00032159"/>
    </source>
</evidence>
<evidence type="ECO:0000313" key="13">
    <source>
        <dbReference type="Proteomes" id="UP000076761"/>
    </source>
</evidence>
<keyword evidence="8" id="KW-0472">Membrane</keyword>
<accession>A0A165RP09</accession>
<dbReference type="EMBL" id="KV425580">
    <property type="protein sequence ID" value="KZT24088.1"/>
    <property type="molecule type" value="Genomic_DNA"/>
</dbReference>
<evidence type="ECO:0000256" key="5">
    <source>
        <dbReference type="ARBA" id="ARBA00022692"/>
    </source>
</evidence>
<dbReference type="AlphaFoldDB" id="A0A165RP09"/>
<reference evidence="12 13" key="1">
    <citation type="journal article" date="2016" name="Mol. Biol. Evol.">
        <title>Comparative Genomics of Early-Diverging Mushroom-Forming Fungi Provides Insights into the Origins of Lignocellulose Decay Capabilities.</title>
        <authorList>
            <person name="Nagy L.G."/>
            <person name="Riley R."/>
            <person name="Tritt A."/>
            <person name="Adam C."/>
            <person name="Daum C."/>
            <person name="Floudas D."/>
            <person name="Sun H."/>
            <person name="Yadav J.S."/>
            <person name="Pangilinan J."/>
            <person name="Larsson K.H."/>
            <person name="Matsuura K."/>
            <person name="Barry K."/>
            <person name="Labutti K."/>
            <person name="Kuo R."/>
            <person name="Ohm R.A."/>
            <person name="Bhattacharya S.S."/>
            <person name="Shirouzu T."/>
            <person name="Yoshinaga Y."/>
            <person name="Martin F.M."/>
            <person name="Grigoriev I.V."/>
            <person name="Hibbett D.S."/>
        </authorList>
    </citation>
    <scope>NUCLEOTIDE SEQUENCE [LARGE SCALE GENOMIC DNA]</scope>
    <source>
        <strain evidence="12 13">HHB14362 ss-1</strain>
    </source>
</reference>
<evidence type="ECO:0000256" key="3">
    <source>
        <dbReference type="ARBA" id="ARBA00009188"/>
    </source>
</evidence>
<comment type="subunit">
    <text evidence="11">Component of the mitochondrial contact site and cristae organizing system (MICOS) complex.</text>
</comment>
<dbReference type="GO" id="GO:0044284">
    <property type="term" value="C:mitochondrial crista junction"/>
    <property type="evidence" value="ECO:0007669"/>
    <property type="project" value="InterPro"/>
</dbReference>
<evidence type="ECO:0000256" key="6">
    <source>
        <dbReference type="ARBA" id="ARBA00022989"/>
    </source>
</evidence>
<evidence type="ECO:0000256" key="11">
    <source>
        <dbReference type="RuleBase" id="RU363010"/>
    </source>
</evidence>
<gene>
    <name evidence="12" type="ORF">NEOLEDRAFT_1135626</name>
</gene>
<keyword evidence="11" id="KW-0999">Mitochondrion inner membrane</keyword>
<comment type="function">
    <text evidence="1 11">Component of the MICOS complex, a large protein complex of the mitochondrial inner membrane that plays crucial roles in the maintenance of crista junctions, inner membrane architecture, and formation of contact sites to the outer membrane.</text>
</comment>
<keyword evidence="6" id="KW-1133">Transmembrane helix</keyword>
<evidence type="ECO:0000313" key="12">
    <source>
        <dbReference type="EMBL" id="KZT24088.1"/>
    </source>
</evidence>
<evidence type="ECO:0000256" key="8">
    <source>
        <dbReference type="ARBA" id="ARBA00023136"/>
    </source>
</evidence>
<evidence type="ECO:0000256" key="2">
    <source>
        <dbReference type="ARBA" id="ARBA00004370"/>
    </source>
</evidence>
<sequence length="109" mass="11925">MSFLSGTLSGALVAGGLYYGFSNLIQTRTKAHNADLHTLSQRLLNPLPASDVPPTAAERIHRDAFSAQLKDRWNQEIGGLFKTSREWAVKGADWGKRTLYGASGKKEHA</sequence>
<organism evidence="12 13">
    <name type="scientific">Neolentinus lepideus HHB14362 ss-1</name>
    <dbReference type="NCBI Taxonomy" id="1314782"/>
    <lineage>
        <taxon>Eukaryota</taxon>
        <taxon>Fungi</taxon>
        <taxon>Dikarya</taxon>
        <taxon>Basidiomycota</taxon>
        <taxon>Agaricomycotina</taxon>
        <taxon>Agaricomycetes</taxon>
        <taxon>Gloeophyllales</taxon>
        <taxon>Gloeophyllaceae</taxon>
        <taxon>Neolentinus</taxon>
    </lineage>
</organism>
<keyword evidence="5" id="KW-0812">Transmembrane</keyword>
<keyword evidence="13" id="KW-1185">Reference proteome</keyword>
<dbReference type="InParanoid" id="A0A165RP09"/>
<name>A0A165RP09_9AGAM</name>
<dbReference type="Proteomes" id="UP000076761">
    <property type="component" value="Unassembled WGS sequence"/>
</dbReference>
<keyword evidence="7 11" id="KW-0496">Mitochondrion</keyword>
<dbReference type="GO" id="GO:0061617">
    <property type="term" value="C:MICOS complex"/>
    <property type="evidence" value="ECO:0007669"/>
    <property type="project" value="UniProtKB-UniRule"/>
</dbReference>
<comment type="subcellular location">
    <subcellularLocation>
        <location evidence="2">Membrane</location>
    </subcellularLocation>
    <subcellularLocation>
        <location evidence="11">Mitochondrion inner membrane</location>
        <topology evidence="11">Single-pass membrane protein</topology>
    </subcellularLocation>
</comment>
<protein>
    <recommendedName>
        <fullName evidence="4 11">MICOS complex subunit MIC12</fullName>
    </recommendedName>
    <alternativeName>
        <fullName evidence="10 11">Altered inheritance of mitochondria protein 5, mitochondrial</fullName>
    </alternativeName>
    <alternativeName>
        <fullName evidence="9 11">Found in mitochondrial proteome protein 51</fullName>
    </alternativeName>
</protein>
<proteinExistence type="inferred from homology"/>
<evidence type="ECO:0000256" key="10">
    <source>
        <dbReference type="ARBA" id="ARBA00032985"/>
    </source>
</evidence>
<dbReference type="GO" id="GO:0042407">
    <property type="term" value="P:cristae formation"/>
    <property type="evidence" value="ECO:0007669"/>
    <property type="project" value="InterPro"/>
</dbReference>
<evidence type="ECO:0000256" key="1">
    <source>
        <dbReference type="ARBA" id="ARBA00002689"/>
    </source>
</evidence>